<evidence type="ECO:0000313" key="3">
    <source>
        <dbReference type="EMBL" id="GIG51120.1"/>
    </source>
</evidence>
<evidence type="ECO:0000256" key="1">
    <source>
        <dbReference type="SAM" id="MobiDB-lite"/>
    </source>
</evidence>
<accession>A0A919PUK9</accession>
<feature type="compositionally biased region" description="Basic and acidic residues" evidence="1">
    <location>
        <begin position="54"/>
        <end position="63"/>
    </location>
</feature>
<gene>
    <name evidence="3" type="ORF">Dsi01nite_091610</name>
</gene>
<comment type="caution">
    <text evidence="3">The sequence shown here is derived from an EMBL/GenBank/DDBJ whole genome shotgun (WGS) entry which is preliminary data.</text>
</comment>
<dbReference type="EMBL" id="BONQ01000150">
    <property type="protein sequence ID" value="GIG51120.1"/>
    <property type="molecule type" value="Genomic_DNA"/>
</dbReference>
<dbReference type="Proteomes" id="UP000660611">
    <property type="component" value="Unassembled WGS sequence"/>
</dbReference>
<keyword evidence="2" id="KW-0472">Membrane</keyword>
<keyword evidence="4" id="KW-1185">Reference proteome</keyword>
<reference evidence="3" key="1">
    <citation type="submission" date="2021-01" db="EMBL/GenBank/DDBJ databases">
        <title>Whole genome shotgun sequence of Dactylosporangium siamense NBRC 106093.</title>
        <authorList>
            <person name="Komaki H."/>
            <person name="Tamura T."/>
        </authorList>
    </citation>
    <scope>NUCLEOTIDE SEQUENCE</scope>
    <source>
        <strain evidence="3">NBRC 106093</strain>
    </source>
</reference>
<evidence type="ECO:0000256" key="2">
    <source>
        <dbReference type="SAM" id="Phobius"/>
    </source>
</evidence>
<protein>
    <submittedName>
        <fullName evidence="3">Uncharacterized protein</fullName>
    </submittedName>
</protein>
<evidence type="ECO:0000313" key="4">
    <source>
        <dbReference type="Proteomes" id="UP000660611"/>
    </source>
</evidence>
<name>A0A919PUK9_9ACTN</name>
<keyword evidence="2" id="KW-1133">Transmembrane helix</keyword>
<feature type="transmembrane region" description="Helical" evidence="2">
    <location>
        <begin position="16"/>
        <end position="37"/>
    </location>
</feature>
<organism evidence="3 4">
    <name type="scientific">Dactylosporangium siamense</name>
    <dbReference type="NCBI Taxonomy" id="685454"/>
    <lineage>
        <taxon>Bacteria</taxon>
        <taxon>Bacillati</taxon>
        <taxon>Actinomycetota</taxon>
        <taxon>Actinomycetes</taxon>
        <taxon>Micromonosporales</taxon>
        <taxon>Micromonosporaceae</taxon>
        <taxon>Dactylosporangium</taxon>
    </lineage>
</organism>
<dbReference type="PROSITE" id="PS51257">
    <property type="entry name" value="PROKAR_LIPOPROTEIN"/>
    <property type="match status" value="1"/>
</dbReference>
<keyword evidence="2" id="KW-0812">Transmembrane</keyword>
<dbReference type="AlphaFoldDB" id="A0A919PUK9"/>
<feature type="region of interest" description="Disordered" evidence="1">
    <location>
        <begin position="42"/>
        <end position="63"/>
    </location>
</feature>
<proteinExistence type="predicted"/>
<feature type="compositionally biased region" description="Low complexity" evidence="1">
    <location>
        <begin position="42"/>
        <end position="53"/>
    </location>
</feature>
<sequence length="63" mass="6591">MVCWTRLALGRVADLWGYPASFLVSFAVSACALPFVVKARSGDAAGSAVPAAAPDERAAERHE</sequence>
<dbReference type="RefSeq" id="WP_203852746.1">
    <property type="nucleotide sequence ID" value="NZ_BAAAVW010000005.1"/>
</dbReference>